<reference evidence="1 2" key="1">
    <citation type="submission" date="2018-11" db="EMBL/GenBank/DDBJ databases">
        <authorList>
            <person name="Li F."/>
        </authorList>
    </citation>
    <scope>NUCLEOTIDE SEQUENCE [LARGE SCALE GENOMIC DNA]</scope>
    <source>
        <strain evidence="1 2">Gsoil 097</strain>
    </source>
</reference>
<sequence length="48" mass="5498">MKTRLNCPCGEYITGADEDELVEKVQAHLKAEHEGREYDREAILFMAS</sequence>
<dbReference type="AlphaFoldDB" id="A0A3N0CQQ6"/>
<accession>A0A3N0CQQ6</accession>
<evidence type="ECO:0000313" key="1">
    <source>
        <dbReference type="EMBL" id="RNL65788.1"/>
    </source>
</evidence>
<gene>
    <name evidence="1" type="ORF">EFK50_01725</name>
</gene>
<organism evidence="1 2">
    <name type="scientific">Nocardioides marmoriginsengisoli</name>
    <dbReference type="NCBI Taxonomy" id="661483"/>
    <lineage>
        <taxon>Bacteria</taxon>
        <taxon>Bacillati</taxon>
        <taxon>Actinomycetota</taxon>
        <taxon>Actinomycetes</taxon>
        <taxon>Propionibacteriales</taxon>
        <taxon>Nocardioidaceae</taxon>
        <taxon>Nocardioides</taxon>
    </lineage>
</organism>
<protein>
    <submittedName>
        <fullName evidence="1">DUF1059 domain-containing protein</fullName>
    </submittedName>
</protein>
<dbReference type="EMBL" id="RJSE01000002">
    <property type="protein sequence ID" value="RNL65788.1"/>
    <property type="molecule type" value="Genomic_DNA"/>
</dbReference>
<dbReference type="OrthoDB" id="5244574at2"/>
<keyword evidence="2" id="KW-1185">Reference proteome</keyword>
<comment type="caution">
    <text evidence="1">The sequence shown here is derived from an EMBL/GenBank/DDBJ whole genome shotgun (WGS) entry which is preliminary data.</text>
</comment>
<proteinExistence type="predicted"/>
<name>A0A3N0CQQ6_9ACTN</name>
<dbReference type="Pfam" id="PF06348">
    <property type="entry name" value="DUF1059"/>
    <property type="match status" value="1"/>
</dbReference>
<evidence type="ECO:0000313" key="2">
    <source>
        <dbReference type="Proteomes" id="UP000267128"/>
    </source>
</evidence>
<dbReference type="InterPro" id="IPR009409">
    <property type="entry name" value="DUF1059"/>
</dbReference>
<dbReference type="Proteomes" id="UP000267128">
    <property type="component" value="Unassembled WGS sequence"/>
</dbReference>
<dbReference type="RefSeq" id="WP_123225827.1">
    <property type="nucleotide sequence ID" value="NZ_RJSE01000002.1"/>
</dbReference>